<reference evidence="9 10" key="1">
    <citation type="submission" date="2016-10" db="EMBL/GenBank/DDBJ databases">
        <title>The Draft Genome Sequence of the Potato Rhizosphere Bacteria Ochrobactrum sp. IPA7.2.</title>
        <authorList>
            <person name="Gogoleva N.E."/>
            <person name="Khlopko Y.A."/>
            <person name="Burygin G.L."/>
            <person name="Plotnikov A.O."/>
        </authorList>
    </citation>
    <scope>NUCLEOTIDE SEQUENCE [LARGE SCALE GENOMIC DNA]</scope>
    <source>
        <strain evidence="9 10">IPA7.2</strain>
    </source>
</reference>
<accession>A0A1J6HPV4</accession>
<feature type="transmembrane region" description="Helical" evidence="8">
    <location>
        <begin position="33"/>
        <end position="59"/>
    </location>
</feature>
<evidence type="ECO:0000313" key="10">
    <source>
        <dbReference type="Proteomes" id="UP000182985"/>
    </source>
</evidence>
<feature type="transmembrane region" description="Helical" evidence="8">
    <location>
        <begin position="71"/>
        <end position="92"/>
    </location>
</feature>
<dbReference type="InterPro" id="IPR002781">
    <property type="entry name" value="TM_pro_TauE-like"/>
</dbReference>
<keyword evidence="3" id="KW-0813">Transport</keyword>
<keyword evidence="7 8" id="KW-0472">Membrane</keyword>
<keyword evidence="6 8" id="KW-1133">Transmembrane helix</keyword>
<dbReference type="Proteomes" id="UP000182985">
    <property type="component" value="Unassembled WGS sequence"/>
</dbReference>
<evidence type="ECO:0000256" key="7">
    <source>
        <dbReference type="ARBA" id="ARBA00023136"/>
    </source>
</evidence>
<feature type="transmembrane region" description="Helical" evidence="8">
    <location>
        <begin position="230"/>
        <end position="248"/>
    </location>
</feature>
<keyword evidence="10" id="KW-1185">Reference proteome</keyword>
<dbReference type="GO" id="GO:0005886">
    <property type="term" value="C:plasma membrane"/>
    <property type="evidence" value="ECO:0007669"/>
    <property type="project" value="UniProtKB-SubCell"/>
</dbReference>
<dbReference type="PANTHER" id="PTHR30269:SF32">
    <property type="entry name" value="MEMBRANE TRANSPORTER PROTEIN-RELATED"/>
    <property type="match status" value="1"/>
</dbReference>
<evidence type="ECO:0000256" key="1">
    <source>
        <dbReference type="ARBA" id="ARBA00004651"/>
    </source>
</evidence>
<dbReference type="EMBL" id="MOEC01000004">
    <property type="protein sequence ID" value="OIS94433.1"/>
    <property type="molecule type" value="Genomic_DNA"/>
</dbReference>
<evidence type="ECO:0000256" key="5">
    <source>
        <dbReference type="ARBA" id="ARBA00022692"/>
    </source>
</evidence>
<gene>
    <name evidence="9" type="ORF">BLA27_05710</name>
</gene>
<dbReference type="InterPro" id="IPR052017">
    <property type="entry name" value="TSUP"/>
</dbReference>
<feature type="transmembrane region" description="Helical" evidence="8">
    <location>
        <begin position="98"/>
        <end position="118"/>
    </location>
</feature>
<dbReference type="OrthoDB" id="9800873at2"/>
<evidence type="ECO:0000256" key="6">
    <source>
        <dbReference type="ARBA" id="ARBA00022989"/>
    </source>
</evidence>
<keyword evidence="4 8" id="KW-1003">Cell membrane</keyword>
<evidence type="ECO:0000256" key="2">
    <source>
        <dbReference type="ARBA" id="ARBA00009142"/>
    </source>
</evidence>
<evidence type="ECO:0000256" key="8">
    <source>
        <dbReference type="RuleBase" id="RU363041"/>
    </source>
</evidence>
<name>A0A1J6HPV4_9HYPH</name>
<organism evidence="9 10">
    <name type="scientific">Brucella cytisi</name>
    <dbReference type="NCBI Taxonomy" id="407152"/>
    <lineage>
        <taxon>Bacteria</taxon>
        <taxon>Pseudomonadati</taxon>
        <taxon>Pseudomonadota</taxon>
        <taxon>Alphaproteobacteria</taxon>
        <taxon>Hyphomicrobiales</taxon>
        <taxon>Brucellaceae</taxon>
        <taxon>Brucella/Ochrobactrum group</taxon>
        <taxon>Brucella</taxon>
    </lineage>
</organism>
<dbReference type="AlphaFoldDB" id="A0A1J6HPV4"/>
<sequence length="251" mass="26504">MIYSLPLILTIAVTFLGAGFVKGVTGMGLPTVAMGILGALISPLAAASLLIIPSFITNLWQLLAGPNFGQLMLRLWSMMLAIAVGTIVGTAVLVGGNIAVTTSMLGSSLVIYAAYTLFSRQLQVPEQLELLLSPIIGLLTGLIAGATGIFVIPAVPYLQSVGFRKDDLVQSLGLSFTVSTAALAVGLSSRQAYSCDLLLASVVAVVPSLVGMFLGQACRRKIRPENFRRWFLIGLMILGLEMALRPLFSFS</sequence>
<protein>
    <recommendedName>
        <fullName evidence="8">Probable membrane transporter protein</fullName>
    </recommendedName>
</protein>
<dbReference type="Pfam" id="PF01925">
    <property type="entry name" value="TauE"/>
    <property type="match status" value="1"/>
</dbReference>
<feature type="transmembrane region" description="Helical" evidence="8">
    <location>
        <begin position="197"/>
        <end position="218"/>
    </location>
</feature>
<evidence type="ECO:0000313" key="9">
    <source>
        <dbReference type="EMBL" id="OIS94433.1"/>
    </source>
</evidence>
<comment type="caution">
    <text evidence="9">The sequence shown here is derived from an EMBL/GenBank/DDBJ whole genome shotgun (WGS) entry which is preliminary data.</text>
</comment>
<evidence type="ECO:0000256" key="3">
    <source>
        <dbReference type="ARBA" id="ARBA00022448"/>
    </source>
</evidence>
<comment type="similarity">
    <text evidence="2 8">Belongs to the 4-toluene sulfonate uptake permease (TSUP) (TC 2.A.102) family.</text>
</comment>
<proteinExistence type="inferred from homology"/>
<keyword evidence="5 8" id="KW-0812">Transmembrane</keyword>
<dbReference type="RefSeq" id="WP_071630851.1">
    <property type="nucleotide sequence ID" value="NZ_MOEC01000004.1"/>
</dbReference>
<comment type="subcellular location">
    <subcellularLocation>
        <location evidence="1 8">Cell membrane</location>
        <topology evidence="1 8">Multi-pass membrane protein</topology>
    </subcellularLocation>
</comment>
<evidence type="ECO:0000256" key="4">
    <source>
        <dbReference type="ARBA" id="ARBA00022475"/>
    </source>
</evidence>
<dbReference type="PANTHER" id="PTHR30269">
    <property type="entry name" value="TRANSMEMBRANE PROTEIN YFCA"/>
    <property type="match status" value="1"/>
</dbReference>
<feature type="transmembrane region" description="Helical" evidence="8">
    <location>
        <begin position="130"/>
        <end position="155"/>
    </location>
</feature>